<evidence type="ECO:0000256" key="1">
    <source>
        <dbReference type="SAM" id="MobiDB-lite"/>
    </source>
</evidence>
<keyword evidence="2" id="KW-0732">Signal</keyword>
<feature type="signal peptide" evidence="2">
    <location>
        <begin position="1"/>
        <end position="22"/>
    </location>
</feature>
<gene>
    <name evidence="3" type="ORF">V22_40290</name>
</gene>
<name>A0A517TEF7_9PLAN</name>
<evidence type="ECO:0000313" key="3">
    <source>
        <dbReference type="EMBL" id="QDT66758.1"/>
    </source>
</evidence>
<proteinExistence type="predicted"/>
<organism evidence="3 4">
    <name type="scientific">Calycomorphotria hydatis</name>
    <dbReference type="NCBI Taxonomy" id="2528027"/>
    <lineage>
        <taxon>Bacteria</taxon>
        <taxon>Pseudomonadati</taxon>
        <taxon>Planctomycetota</taxon>
        <taxon>Planctomycetia</taxon>
        <taxon>Planctomycetales</taxon>
        <taxon>Planctomycetaceae</taxon>
        <taxon>Calycomorphotria</taxon>
    </lineage>
</organism>
<dbReference type="AlphaFoldDB" id="A0A517TEF7"/>
<sequence precursor="true">MFQLTFSLTIVCSLLCASAASAEDLFSSTRISSPFGTPVEQKAKQQSKPPVTTQPQAPQTTAPSQPQAVTLVELEQFATAAGYEAKRNDSFVSFVVTSGKWDLPVAVSIENANLVRFAIPLRTFSANQTLSGQQAMSILALNEQHRPASFSYQTQSRRLDLQLFLPKTVVNANSMKAALTKLAGIAAGSDSTWNATIAPPQQQAQAQPQTQQQQSAQQVAQGPDRTQFGTGSFGMRTNQPKPQTSSKPYWELDKIGSAPGRK</sequence>
<evidence type="ECO:0000256" key="2">
    <source>
        <dbReference type="SAM" id="SignalP"/>
    </source>
</evidence>
<dbReference type="RefSeq" id="WP_145266137.1">
    <property type="nucleotide sequence ID" value="NZ_CP036316.1"/>
</dbReference>
<protein>
    <submittedName>
        <fullName evidence="3">Uncharacterized protein</fullName>
    </submittedName>
</protein>
<evidence type="ECO:0000313" key="4">
    <source>
        <dbReference type="Proteomes" id="UP000319976"/>
    </source>
</evidence>
<feature type="region of interest" description="Disordered" evidence="1">
    <location>
        <begin position="199"/>
        <end position="262"/>
    </location>
</feature>
<dbReference type="Proteomes" id="UP000319976">
    <property type="component" value="Chromosome"/>
</dbReference>
<feature type="compositionally biased region" description="Low complexity" evidence="1">
    <location>
        <begin position="49"/>
        <end position="66"/>
    </location>
</feature>
<feature type="compositionally biased region" description="Low complexity" evidence="1">
    <location>
        <begin position="199"/>
        <end position="221"/>
    </location>
</feature>
<feature type="chain" id="PRO_5022201702" evidence="2">
    <location>
        <begin position="23"/>
        <end position="262"/>
    </location>
</feature>
<keyword evidence="4" id="KW-1185">Reference proteome</keyword>
<accession>A0A517TEF7</accession>
<dbReference type="KEGG" id="chya:V22_40290"/>
<reference evidence="3 4" key="1">
    <citation type="submission" date="2019-02" db="EMBL/GenBank/DDBJ databases">
        <title>Deep-cultivation of Planctomycetes and their phenomic and genomic characterization uncovers novel biology.</title>
        <authorList>
            <person name="Wiegand S."/>
            <person name="Jogler M."/>
            <person name="Boedeker C."/>
            <person name="Pinto D."/>
            <person name="Vollmers J."/>
            <person name="Rivas-Marin E."/>
            <person name="Kohn T."/>
            <person name="Peeters S.H."/>
            <person name="Heuer A."/>
            <person name="Rast P."/>
            <person name="Oberbeckmann S."/>
            <person name="Bunk B."/>
            <person name="Jeske O."/>
            <person name="Meyerdierks A."/>
            <person name="Storesund J.E."/>
            <person name="Kallscheuer N."/>
            <person name="Luecker S."/>
            <person name="Lage O.M."/>
            <person name="Pohl T."/>
            <person name="Merkel B.J."/>
            <person name="Hornburger P."/>
            <person name="Mueller R.-W."/>
            <person name="Bruemmer F."/>
            <person name="Labrenz M."/>
            <person name="Spormann A.M."/>
            <person name="Op den Camp H."/>
            <person name="Overmann J."/>
            <person name="Amann R."/>
            <person name="Jetten M.S.M."/>
            <person name="Mascher T."/>
            <person name="Medema M.H."/>
            <person name="Devos D.P."/>
            <person name="Kaster A.-K."/>
            <person name="Ovreas L."/>
            <person name="Rohde M."/>
            <person name="Galperin M.Y."/>
            <person name="Jogler C."/>
        </authorList>
    </citation>
    <scope>NUCLEOTIDE SEQUENCE [LARGE SCALE GENOMIC DNA]</scope>
    <source>
        <strain evidence="3 4">V22</strain>
    </source>
</reference>
<feature type="region of interest" description="Disordered" evidence="1">
    <location>
        <begin position="36"/>
        <end position="66"/>
    </location>
</feature>
<dbReference type="EMBL" id="CP036316">
    <property type="protein sequence ID" value="QDT66758.1"/>
    <property type="molecule type" value="Genomic_DNA"/>
</dbReference>
<feature type="compositionally biased region" description="Polar residues" evidence="1">
    <location>
        <begin position="227"/>
        <end position="247"/>
    </location>
</feature>